<dbReference type="SUPFAM" id="SSF47413">
    <property type="entry name" value="lambda repressor-like DNA-binding domains"/>
    <property type="match status" value="1"/>
</dbReference>
<name>A0ABW1PM54_9FLAO</name>
<dbReference type="InterPro" id="IPR001387">
    <property type="entry name" value="Cro/C1-type_HTH"/>
</dbReference>
<accession>A0ABW1PM54</accession>
<dbReference type="RefSeq" id="WP_379791363.1">
    <property type="nucleotide sequence ID" value="NZ_JBHSQB010000006.1"/>
</dbReference>
<dbReference type="SMART" id="SM00530">
    <property type="entry name" value="HTH_XRE"/>
    <property type="match status" value="1"/>
</dbReference>
<feature type="domain" description="HTH cro/C1-type" evidence="1">
    <location>
        <begin position="9"/>
        <end position="63"/>
    </location>
</feature>
<organism evidence="2 3">
    <name type="scientific">Flavobacterium qiangtangense</name>
    <dbReference type="NCBI Taxonomy" id="1442595"/>
    <lineage>
        <taxon>Bacteria</taxon>
        <taxon>Pseudomonadati</taxon>
        <taxon>Bacteroidota</taxon>
        <taxon>Flavobacteriia</taxon>
        <taxon>Flavobacteriales</taxon>
        <taxon>Flavobacteriaceae</taxon>
        <taxon>Flavobacterium</taxon>
    </lineage>
</organism>
<dbReference type="CDD" id="cd00093">
    <property type="entry name" value="HTH_XRE"/>
    <property type="match status" value="1"/>
</dbReference>
<evidence type="ECO:0000313" key="2">
    <source>
        <dbReference type="EMBL" id="MFC6096510.1"/>
    </source>
</evidence>
<dbReference type="Gene3D" id="1.10.260.40">
    <property type="entry name" value="lambda repressor-like DNA-binding domains"/>
    <property type="match status" value="1"/>
</dbReference>
<dbReference type="EMBL" id="JBHSQB010000006">
    <property type="protein sequence ID" value="MFC6096510.1"/>
    <property type="molecule type" value="Genomic_DNA"/>
</dbReference>
<dbReference type="PROSITE" id="PS50943">
    <property type="entry name" value="HTH_CROC1"/>
    <property type="match status" value="1"/>
</dbReference>
<protein>
    <submittedName>
        <fullName evidence="2">Helix-turn-helix domain-containing protein</fullName>
    </submittedName>
</protein>
<sequence>MNKSVYKNIYGKRSQKNYTQEYMAAQLSMTQTHYSKIERSVIDISVYKLIEIGKILNIDPTDFFLTQKTSF</sequence>
<gene>
    <name evidence="2" type="ORF">ACFPVY_07600</name>
</gene>
<evidence type="ECO:0000313" key="3">
    <source>
        <dbReference type="Proteomes" id="UP001596287"/>
    </source>
</evidence>
<comment type="caution">
    <text evidence="2">The sequence shown here is derived from an EMBL/GenBank/DDBJ whole genome shotgun (WGS) entry which is preliminary data.</text>
</comment>
<dbReference type="Proteomes" id="UP001596287">
    <property type="component" value="Unassembled WGS sequence"/>
</dbReference>
<dbReference type="Pfam" id="PF01381">
    <property type="entry name" value="HTH_3"/>
    <property type="match status" value="1"/>
</dbReference>
<keyword evidence="3" id="KW-1185">Reference proteome</keyword>
<evidence type="ECO:0000259" key="1">
    <source>
        <dbReference type="PROSITE" id="PS50943"/>
    </source>
</evidence>
<dbReference type="InterPro" id="IPR010982">
    <property type="entry name" value="Lambda_DNA-bd_dom_sf"/>
</dbReference>
<proteinExistence type="predicted"/>
<reference evidence="3" key="1">
    <citation type="journal article" date="2019" name="Int. J. Syst. Evol. Microbiol.">
        <title>The Global Catalogue of Microorganisms (GCM) 10K type strain sequencing project: providing services to taxonomists for standard genome sequencing and annotation.</title>
        <authorList>
            <consortium name="The Broad Institute Genomics Platform"/>
            <consortium name="The Broad Institute Genome Sequencing Center for Infectious Disease"/>
            <person name="Wu L."/>
            <person name="Ma J."/>
        </authorList>
    </citation>
    <scope>NUCLEOTIDE SEQUENCE [LARGE SCALE GENOMIC DNA]</scope>
    <source>
        <strain evidence="3">CCUG 49679</strain>
    </source>
</reference>